<dbReference type="Pfam" id="PF14743">
    <property type="entry name" value="DNA_ligase_OB_2"/>
    <property type="match status" value="1"/>
</dbReference>
<dbReference type="PANTHER" id="PTHR45997:SF1">
    <property type="entry name" value="DNA LIGASE 4"/>
    <property type="match status" value="1"/>
</dbReference>
<evidence type="ECO:0000256" key="1">
    <source>
        <dbReference type="ARBA" id="ARBA00034003"/>
    </source>
</evidence>
<dbReference type="GO" id="GO:0003910">
    <property type="term" value="F:DNA ligase (ATP) activity"/>
    <property type="evidence" value="ECO:0007669"/>
    <property type="project" value="UniProtKB-EC"/>
</dbReference>
<dbReference type="AlphaFoldDB" id="D3G0Z1"/>
<dbReference type="Proteomes" id="UP000001544">
    <property type="component" value="Plasmid pBpOF4-01"/>
</dbReference>
<name>D3G0Z1_ALKPO</name>
<gene>
    <name evidence="3" type="primary">ligB</name>
    <name evidence="3" type="ordered locus">BpOF4_20089</name>
</gene>
<dbReference type="GO" id="GO:0006310">
    <property type="term" value="P:DNA recombination"/>
    <property type="evidence" value="ECO:0007669"/>
    <property type="project" value="InterPro"/>
</dbReference>
<evidence type="ECO:0000313" key="4">
    <source>
        <dbReference type="Proteomes" id="UP000001544"/>
    </source>
</evidence>
<dbReference type="eggNOG" id="COG1793">
    <property type="taxonomic scope" value="Bacteria"/>
</dbReference>
<sequence>MQQIEIEPGTVLDGELIVTDKEGKPDFEAMMRRFQTNLVKDRQQVQYVVFDVIYRNNQNVSRMPLVKRKELLADFLGPDTELLAQIKYVIGYGKELYDAIKQEHLEGIVQKQAQSVYEIGKRSHSWLKVIDYNFAEVMISGYLKNKLGWLLQFDNGVYAGMMELGIPSEAKNVFYSIASQLITREKENVVYIEPIIQCKVKYRNMTSKGLLRLPSFVEFIIQ</sequence>
<dbReference type="Gene3D" id="3.30.1490.70">
    <property type="match status" value="1"/>
</dbReference>
<dbReference type="SUPFAM" id="SSF56091">
    <property type="entry name" value="DNA ligase/mRNA capping enzyme, catalytic domain"/>
    <property type="match status" value="1"/>
</dbReference>
<dbReference type="KEGG" id="bpf:BpOF4_20089"/>
<organism evidence="3 4">
    <name type="scientific">Alkalihalophilus pseudofirmus (strain ATCC BAA-2126 / JCM 17055 / OF4)</name>
    <name type="common">Bacillus pseudofirmus</name>
    <dbReference type="NCBI Taxonomy" id="398511"/>
    <lineage>
        <taxon>Bacteria</taxon>
        <taxon>Bacillati</taxon>
        <taxon>Bacillota</taxon>
        <taxon>Bacilli</taxon>
        <taxon>Bacillales</taxon>
        <taxon>Bacillaceae</taxon>
        <taxon>Alkalihalophilus</taxon>
    </lineage>
</organism>
<dbReference type="InterPro" id="IPR012340">
    <property type="entry name" value="NA-bd_OB-fold"/>
</dbReference>
<protein>
    <submittedName>
        <fullName evidence="3">ATP-dependent DNA ligase</fullName>
    </submittedName>
</protein>
<dbReference type="EMBL" id="CP001879">
    <property type="protein sequence ID" value="ADC52017.1"/>
    <property type="molecule type" value="Genomic_DNA"/>
</dbReference>
<keyword evidence="3" id="KW-0614">Plasmid</keyword>
<dbReference type="GO" id="GO:0003677">
    <property type="term" value="F:DNA binding"/>
    <property type="evidence" value="ECO:0007669"/>
    <property type="project" value="InterPro"/>
</dbReference>
<comment type="catalytic activity">
    <reaction evidence="1">
        <text>ATP + (deoxyribonucleotide)n-3'-hydroxyl + 5'-phospho-(deoxyribonucleotide)m = (deoxyribonucleotide)n+m + AMP + diphosphate.</text>
        <dbReference type="EC" id="6.5.1.1"/>
    </reaction>
</comment>
<geneLocation type="plasmid" evidence="3 4">
    <name>pBpOF4-01</name>
</geneLocation>
<dbReference type="GO" id="GO:0006303">
    <property type="term" value="P:double-strand break repair via nonhomologous end joining"/>
    <property type="evidence" value="ECO:0007669"/>
    <property type="project" value="TreeGrafter"/>
</dbReference>
<dbReference type="SUPFAM" id="SSF50249">
    <property type="entry name" value="Nucleic acid-binding proteins"/>
    <property type="match status" value="1"/>
</dbReference>
<dbReference type="InterPro" id="IPR029319">
    <property type="entry name" value="DNA_ligase_OB"/>
</dbReference>
<dbReference type="Pfam" id="PF01068">
    <property type="entry name" value="DNA_ligase_A_M"/>
    <property type="match status" value="1"/>
</dbReference>
<proteinExistence type="predicted"/>
<dbReference type="PANTHER" id="PTHR45997">
    <property type="entry name" value="DNA LIGASE 4"/>
    <property type="match status" value="1"/>
</dbReference>
<dbReference type="GO" id="GO:0006297">
    <property type="term" value="P:nucleotide-excision repair, DNA gap filling"/>
    <property type="evidence" value="ECO:0007669"/>
    <property type="project" value="TreeGrafter"/>
</dbReference>
<dbReference type="Gene3D" id="3.30.470.30">
    <property type="entry name" value="DNA ligase/mRNA capping enzyme"/>
    <property type="match status" value="1"/>
</dbReference>
<dbReference type="InterPro" id="IPR012310">
    <property type="entry name" value="DNA_ligase_ATP-dep_cent"/>
</dbReference>
<evidence type="ECO:0000313" key="3">
    <source>
        <dbReference type="EMBL" id="ADC52017.1"/>
    </source>
</evidence>
<keyword evidence="3" id="KW-0436">Ligase</keyword>
<evidence type="ECO:0000259" key="2">
    <source>
        <dbReference type="PROSITE" id="PS50160"/>
    </source>
</evidence>
<reference evidence="3 4" key="1">
    <citation type="journal article" date="2011" name="Environ. Microbiol.">
        <title>Genome of alkaliphilic Bacillus pseudofirmus OF4 reveals adaptations that support the ability to grow in an external pH range from 7.5 to 11.4.</title>
        <authorList>
            <person name="Janto B."/>
            <person name="Ahmed A."/>
            <person name="Ito M."/>
            <person name="Liu J."/>
            <person name="Hicks D.B."/>
            <person name="Pagni S."/>
            <person name="Fackelmayer O.J."/>
            <person name="Smith T.A."/>
            <person name="Earl J."/>
            <person name="Elbourne L.D."/>
            <person name="Hassan K."/>
            <person name="Paulsen I.T."/>
            <person name="Kolsto A.B."/>
            <person name="Tourasse N.J."/>
            <person name="Ehrlich G.D."/>
            <person name="Boissy R."/>
            <person name="Ivey D.M."/>
            <person name="Li G."/>
            <person name="Xue Y."/>
            <person name="Ma Y."/>
            <person name="Hu F.Z."/>
            <person name="Krulwich T.A."/>
        </authorList>
    </citation>
    <scope>NUCLEOTIDE SEQUENCE [LARGE SCALE GENOMIC DNA]</scope>
    <source>
        <strain evidence="4">ATCC BAA-2126 / JCM 17055 / OF4</strain>
    </source>
</reference>
<feature type="domain" description="ATP-dependent DNA ligase family profile" evidence="2">
    <location>
        <begin position="38"/>
        <end position="129"/>
    </location>
</feature>
<dbReference type="PROSITE" id="PS50160">
    <property type="entry name" value="DNA_LIGASE_A3"/>
    <property type="match status" value="1"/>
</dbReference>
<dbReference type="InterPro" id="IPR029710">
    <property type="entry name" value="LIG4"/>
</dbReference>
<accession>D3G0Z1</accession>
<keyword evidence="4" id="KW-1185">Reference proteome</keyword>
<dbReference type="HOGENOM" id="CLU_008325_4_0_9"/>
<dbReference type="GO" id="GO:0005524">
    <property type="term" value="F:ATP binding"/>
    <property type="evidence" value="ECO:0007669"/>
    <property type="project" value="InterPro"/>
</dbReference>